<gene>
    <name evidence="2" type="ORF">KIN20_005081</name>
</gene>
<accession>A0AAD5MKP2</accession>
<feature type="chain" id="PRO_5041995272" evidence="1">
    <location>
        <begin position="25"/>
        <end position="92"/>
    </location>
</feature>
<evidence type="ECO:0000313" key="2">
    <source>
        <dbReference type="EMBL" id="KAJ1349501.1"/>
    </source>
</evidence>
<evidence type="ECO:0000313" key="3">
    <source>
        <dbReference type="Proteomes" id="UP001196413"/>
    </source>
</evidence>
<dbReference type="AlphaFoldDB" id="A0AAD5MKP2"/>
<evidence type="ECO:0000256" key="1">
    <source>
        <dbReference type="SAM" id="SignalP"/>
    </source>
</evidence>
<name>A0AAD5MKP2_PARTN</name>
<dbReference type="EMBL" id="JAHQIW010000674">
    <property type="protein sequence ID" value="KAJ1349501.1"/>
    <property type="molecule type" value="Genomic_DNA"/>
</dbReference>
<protein>
    <submittedName>
        <fullName evidence="2">Uncharacterized protein</fullName>
    </submittedName>
</protein>
<sequence>MTFKQLHKSHRIVSLFLIISFTHSALSSADTATRSKTGNGFKLNLKAWMGGPSHAVTTRHSFSKRFKPPIHRLRVKAVKEDRHIIYIEKTLH</sequence>
<comment type="caution">
    <text evidence="2">The sequence shown here is derived from an EMBL/GenBank/DDBJ whole genome shotgun (WGS) entry which is preliminary data.</text>
</comment>
<keyword evidence="3" id="KW-1185">Reference proteome</keyword>
<proteinExistence type="predicted"/>
<reference evidence="2" key="1">
    <citation type="submission" date="2021-06" db="EMBL/GenBank/DDBJ databases">
        <title>Parelaphostrongylus tenuis whole genome reference sequence.</title>
        <authorList>
            <person name="Garwood T.J."/>
            <person name="Larsen P.A."/>
            <person name="Fountain-Jones N.M."/>
            <person name="Garbe J.R."/>
            <person name="Macchietto M.G."/>
            <person name="Kania S.A."/>
            <person name="Gerhold R.W."/>
            <person name="Richards J.E."/>
            <person name="Wolf T.M."/>
        </authorList>
    </citation>
    <scope>NUCLEOTIDE SEQUENCE</scope>
    <source>
        <strain evidence="2">MNPRO001-30</strain>
        <tissue evidence="2">Meninges</tissue>
    </source>
</reference>
<organism evidence="2 3">
    <name type="scientific">Parelaphostrongylus tenuis</name>
    <name type="common">Meningeal worm</name>
    <dbReference type="NCBI Taxonomy" id="148309"/>
    <lineage>
        <taxon>Eukaryota</taxon>
        <taxon>Metazoa</taxon>
        <taxon>Ecdysozoa</taxon>
        <taxon>Nematoda</taxon>
        <taxon>Chromadorea</taxon>
        <taxon>Rhabditida</taxon>
        <taxon>Rhabditina</taxon>
        <taxon>Rhabditomorpha</taxon>
        <taxon>Strongyloidea</taxon>
        <taxon>Metastrongylidae</taxon>
        <taxon>Parelaphostrongylus</taxon>
    </lineage>
</organism>
<feature type="signal peptide" evidence="1">
    <location>
        <begin position="1"/>
        <end position="24"/>
    </location>
</feature>
<dbReference type="Proteomes" id="UP001196413">
    <property type="component" value="Unassembled WGS sequence"/>
</dbReference>
<keyword evidence="1" id="KW-0732">Signal</keyword>